<protein>
    <recommendedName>
        <fullName evidence="3">DNA-binding protein</fullName>
    </recommendedName>
</protein>
<dbReference type="EMBL" id="JAGIOP010000001">
    <property type="protein sequence ID" value="MBP2451330.1"/>
    <property type="molecule type" value="Genomic_DNA"/>
</dbReference>
<proteinExistence type="predicted"/>
<evidence type="ECO:0000313" key="1">
    <source>
        <dbReference type="EMBL" id="MBP2451330.1"/>
    </source>
</evidence>
<reference evidence="1 2" key="1">
    <citation type="submission" date="2021-03" db="EMBL/GenBank/DDBJ databases">
        <title>Sequencing the genomes of 1000 actinobacteria strains.</title>
        <authorList>
            <person name="Klenk H.-P."/>
        </authorList>
    </citation>
    <scope>NUCLEOTIDE SEQUENCE [LARGE SCALE GENOMIC DNA]</scope>
    <source>
        <strain evidence="1 2">DSM 46713</strain>
    </source>
</reference>
<keyword evidence="2" id="KW-1185">Reference proteome</keyword>
<evidence type="ECO:0008006" key="3">
    <source>
        <dbReference type="Google" id="ProtNLM"/>
    </source>
</evidence>
<gene>
    <name evidence="1" type="ORF">JOF57_001215</name>
</gene>
<accession>A0ABS4ZPG6</accession>
<dbReference type="Proteomes" id="UP000694460">
    <property type="component" value="Unassembled WGS sequence"/>
</dbReference>
<evidence type="ECO:0000313" key="2">
    <source>
        <dbReference type="Proteomes" id="UP000694460"/>
    </source>
</evidence>
<sequence length="160" mass="17045">MAGSGGQERSDRGMSLLERLSSVLGEVMSVVEEADEALTVTVDGSVASVRVVAIAEDLELVSLTQPLAWDLPLNSKIRERVSDHASKTMLGTVVLVEKLVETPTNGATPKGAARKRPAKKVADVMLRYNFPAAGLTDDALRTLILMVLATGGDVRRDLMS</sequence>
<organism evidence="1 2">
    <name type="scientific">Mycolicibacterium lutetiense</name>
    <dbReference type="NCBI Taxonomy" id="1641992"/>
    <lineage>
        <taxon>Bacteria</taxon>
        <taxon>Bacillati</taxon>
        <taxon>Actinomycetota</taxon>
        <taxon>Actinomycetes</taxon>
        <taxon>Mycobacteriales</taxon>
        <taxon>Mycobacteriaceae</taxon>
        <taxon>Mycolicibacterium</taxon>
    </lineage>
</organism>
<comment type="caution">
    <text evidence="1">The sequence shown here is derived from an EMBL/GenBank/DDBJ whole genome shotgun (WGS) entry which is preliminary data.</text>
</comment>
<name>A0ABS4ZPG6_9MYCO</name>